<dbReference type="CDD" id="cd00637">
    <property type="entry name" value="7tm_classA_rhodopsin-like"/>
    <property type="match status" value="1"/>
</dbReference>
<feature type="transmembrane region" description="Helical" evidence="5">
    <location>
        <begin position="297"/>
        <end position="317"/>
    </location>
</feature>
<evidence type="ECO:0000256" key="5">
    <source>
        <dbReference type="SAM" id="Phobius"/>
    </source>
</evidence>
<keyword evidence="8" id="KW-1185">Reference proteome</keyword>
<dbReference type="PANTHER" id="PTHR22718:SF25">
    <property type="entry name" value="G-PROTEIN COUPLED RECEPTORS FAMILY 1 PROFILE DOMAIN-CONTAINING PROTEIN"/>
    <property type="match status" value="1"/>
</dbReference>
<feature type="transmembrane region" description="Helical" evidence="5">
    <location>
        <begin position="49"/>
        <end position="74"/>
    </location>
</feature>
<organism evidence="7 8">
    <name type="scientific">Pristionchus fissidentatus</name>
    <dbReference type="NCBI Taxonomy" id="1538716"/>
    <lineage>
        <taxon>Eukaryota</taxon>
        <taxon>Metazoa</taxon>
        <taxon>Ecdysozoa</taxon>
        <taxon>Nematoda</taxon>
        <taxon>Chromadorea</taxon>
        <taxon>Rhabditida</taxon>
        <taxon>Rhabditina</taxon>
        <taxon>Diplogasteromorpha</taxon>
        <taxon>Diplogasteroidea</taxon>
        <taxon>Neodiplogasteridae</taxon>
        <taxon>Pristionchus</taxon>
    </lineage>
</organism>
<evidence type="ECO:0000313" key="7">
    <source>
        <dbReference type="EMBL" id="GMT34117.1"/>
    </source>
</evidence>
<evidence type="ECO:0000256" key="2">
    <source>
        <dbReference type="ARBA" id="ARBA00022692"/>
    </source>
</evidence>
<dbReference type="Proteomes" id="UP001432322">
    <property type="component" value="Unassembled WGS sequence"/>
</dbReference>
<sequence length="325" mass="37345">GMLITRDTGKYVVLLIVEAIFGLLVVLANIIIISVILAGWKKLLRNPFYVILSNLLVLTSMKGLVELGFILPYYIMQRNLMQKYAYFSEQYELFIFNLSVLSDYGVLFFSLLIAVNRYFAVKATYAEVFSGFFPKYFFFEISSLKTACSCAITWICSATIPIFFFFCECEYVYHSSVKIYYNYCADQHSPIVMAILRFLIYLSYSCAIILFLLYLLIFQKRKMSSIERSSRFSSNESSVQMRLLKQSIVVFVLYASVPETVQYILLALIVHFQCSMSSVFALSFLTPEEVGHFQIAYVENLMNLSIAAVYPICFLVMSGDINRLV</sequence>
<feature type="non-terminal residue" evidence="7">
    <location>
        <position position="1"/>
    </location>
</feature>
<evidence type="ECO:0000256" key="1">
    <source>
        <dbReference type="ARBA" id="ARBA00004370"/>
    </source>
</evidence>
<proteinExistence type="predicted"/>
<keyword evidence="2 5" id="KW-0812">Transmembrane</keyword>
<evidence type="ECO:0000313" key="8">
    <source>
        <dbReference type="Proteomes" id="UP001432322"/>
    </source>
</evidence>
<feature type="transmembrane region" description="Helical" evidence="5">
    <location>
        <begin position="12"/>
        <end position="37"/>
    </location>
</feature>
<feature type="transmembrane region" description="Helical" evidence="5">
    <location>
        <begin position="94"/>
        <end position="115"/>
    </location>
</feature>
<feature type="domain" description="G-protein coupled receptors family 1 profile" evidence="6">
    <location>
        <begin position="28"/>
        <end position="314"/>
    </location>
</feature>
<dbReference type="GO" id="GO:0016020">
    <property type="term" value="C:membrane"/>
    <property type="evidence" value="ECO:0007669"/>
    <property type="project" value="UniProtKB-SubCell"/>
</dbReference>
<dbReference type="SUPFAM" id="SSF81321">
    <property type="entry name" value="Family A G protein-coupled receptor-like"/>
    <property type="match status" value="1"/>
</dbReference>
<feature type="transmembrane region" description="Helical" evidence="5">
    <location>
        <begin position="198"/>
        <end position="218"/>
    </location>
</feature>
<dbReference type="PANTHER" id="PTHR22718">
    <property type="entry name" value="SERPENTINE RECEPTOR, CLASS X"/>
    <property type="match status" value="1"/>
</dbReference>
<protein>
    <recommendedName>
        <fullName evidence="6">G-protein coupled receptors family 1 profile domain-containing protein</fullName>
    </recommendedName>
</protein>
<dbReference type="EMBL" id="BTSY01000006">
    <property type="protein sequence ID" value="GMT34117.1"/>
    <property type="molecule type" value="Genomic_DNA"/>
</dbReference>
<feature type="transmembrane region" description="Helical" evidence="5">
    <location>
        <begin position="136"/>
        <end position="166"/>
    </location>
</feature>
<dbReference type="AlphaFoldDB" id="A0AAV5WQ36"/>
<comment type="subcellular location">
    <subcellularLocation>
        <location evidence="1">Membrane</location>
    </subcellularLocation>
</comment>
<evidence type="ECO:0000256" key="4">
    <source>
        <dbReference type="ARBA" id="ARBA00023136"/>
    </source>
</evidence>
<accession>A0AAV5WQ36</accession>
<reference evidence="7" key="1">
    <citation type="submission" date="2023-10" db="EMBL/GenBank/DDBJ databases">
        <title>Genome assembly of Pristionchus species.</title>
        <authorList>
            <person name="Yoshida K."/>
            <person name="Sommer R.J."/>
        </authorList>
    </citation>
    <scope>NUCLEOTIDE SEQUENCE</scope>
    <source>
        <strain evidence="7">RS5133</strain>
    </source>
</reference>
<name>A0AAV5WQ36_9BILA</name>
<dbReference type="InterPro" id="IPR017452">
    <property type="entry name" value="GPCR_Rhodpsn_7TM"/>
</dbReference>
<dbReference type="PROSITE" id="PS50262">
    <property type="entry name" value="G_PROTEIN_RECEP_F1_2"/>
    <property type="match status" value="1"/>
</dbReference>
<keyword evidence="4 5" id="KW-0472">Membrane</keyword>
<gene>
    <name evidence="7" type="ORF">PFISCL1PPCAC_25414</name>
</gene>
<evidence type="ECO:0000259" key="6">
    <source>
        <dbReference type="PROSITE" id="PS50262"/>
    </source>
</evidence>
<dbReference type="Gene3D" id="1.20.1070.10">
    <property type="entry name" value="Rhodopsin 7-helix transmembrane proteins"/>
    <property type="match status" value="1"/>
</dbReference>
<keyword evidence="3 5" id="KW-1133">Transmembrane helix</keyword>
<comment type="caution">
    <text evidence="7">The sequence shown here is derived from an EMBL/GenBank/DDBJ whole genome shotgun (WGS) entry which is preliminary data.</text>
</comment>
<evidence type="ECO:0000256" key="3">
    <source>
        <dbReference type="ARBA" id="ARBA00022989"/>
    </source>
</evidence>
<feature type="non-terminal residue" evidence="7">
    <location>
        <position position="325"/>
    </location>
</feature>